<evidence type="ECO:0000256" key="10">
    <source>
        <dbReference type="ARBA" id="ARBA00023136"/>
    </source>
</evidence>
<feature type="transmembrane region" description="Helical" evidence="13">
    <location>
        <begin position="834"/>
        <end position="851"/>
    </location>
</feature>
<protein>
    <submittedName>
        <fullName evidence="16">ATP binding cassette subfamily B MDR TAP</fullName>
    </submittedName>
</protein>
<feature type="transmembrane region" description="Helical" evidence="13">
    <location>
        <begin position="37"/>
        <end position="60"/>
    </location>
</feature>
<dbReference type="InterPro" id="IPR027417">
    <property type="entry name" value="P-loop_NTPase"/>
</dbReference>
<dbReference type="InterPro" id="IPR039421">
    <property type="entry name" value="Type_1_exporter"/>
</dbReference>
<dbReference type="GO" id="GO:0016887">
    <property type="term" value="F:ATP hydrolysis activity"/>
    <property type="evidence" value="ECO:0007669"/>
    <property type="project" value="InterPro"/>
</dbReference>
<dbReference type="SMART" id="SM00382">
    <property type="entry name" value="AAA"/>
    <property type="match status" value="2"/>
</dbReference>
<dbReference type="Pfam" id="PF00005">
    <property type="entry name" value="ABC_tran"/>
    <property type="match status" value="2"/>
</dbReference>
<keyword evidence="7" id="KW-0067">ATP-binding</keyword>
<evidence type="ECO:0000256" key="12">
    <source>
        <dbReference type="SAM" id="MobiDB-lite"/>
    </source>
</evidence>
<keyword evidence="9 13" id="KW-1133">Transmembrane helix</keyword>
<evidence type="ECO:0000313" key="17">
    <source>
        <dbReference type="Proteomes" id="UP000230066"/>
    </source>
</evidence>
<dbReference type="PANTHER" id="PTHR43394">
    <property type="entry name" value="ATP-DEPENDENT PERMEASE MDL1, MITOCHONDRIAL"/>
    <property type="match status" value="1"/>
</dbReference>
<dbReference type="PROSITE" id="PS00211">
    <property type="entry name" value="ABC_TRANSPORTER_1"/>
    <property type="match status" value="2"/>
</dbReference>
<evidence type="ECO:0000259" key="14">
    <source>
        <dbReference type="PROSITE" id="PS50893"/>
    </source>
</evidence>
<dbReference type="AlphaFoldDB" id="A0A4E0RE86"/>
<dbReference type="InterPro" id="IPR036640">
    <property type="entry name" value="ABC1_TM_sf"/>
</dbReference>
<feature type="domain" description="ABC transporter" evidence="14">
    <location>
        <begin position="1007"/>
        <end position="1249"/>
    </location>
</feature>
<keyword evidence="5" id="KW-0677">Repeat</keyword>
<dbReference type="GO" id="GO:0005743">
    <property type="term" value="C:mitochondrial inner membrane"/>
    <property type="evidence" value="ECO:0007669"/>
    <property type="project" value="TreeGrafter"/>
</dbReference>
<dbReference type="SUPFAM" id="SSF52540">
    <property type="entry name" value="P-loop containing nucleoside triphosphate hydrolases"/>
    <property type="match status" value="2"/>
</dbReference>
<dbReference type="PROSITE" id="PS50929">
    <property type="entry name" value="ABC_TM1F"/>
    <property type="match status" value="2"/>
</dbReference>
<dbReference type="CDD" id="cd18577">
    <property type="entry name" value="ABC_6TM_Pgp_ABCB1_D1_like"/>
    <property type="match status" value="1"/>
</dbReference>
<gene>
    <name evidence="16" type="ORF">D915_004337</name>
</gene>
<keyword evidence="3" id="KW-0813">Transport</keyword>
<feature type="region of interest" description="Disordered" evidence="12">
    <location>
        <begin position="596"/>
        <end position="624"/>
    </location>
</feature>
<organism evidence="16 17">
    <name type="scientific">Fasciola hepatica</name>
    <name type="common">Liver fluke</name>
    <dbReference type="NCBI Taxonomy" id="6192"/>
    <lineage>
        <taxon>Eukaryota</taxon>
        <taxon>Metazoa</taxon>
        <taxon>Spiralia</taxon>
        <taxon>Lophotrochozoa</taxon>
        <taxon>Platyhelminthes</taxon>
        <taxon>Trematoda</taxon>
        <taxon>Digenea</taxon>
        <taxon>Plagiorchiida</taxon>
        <taxon>Echinostomata</taxon>
        <taxon>Echinostomatoidea</taxon>
        <taxon>Fasciolidae</taxon>
        <taxon>Fasciola</taxon>
    </lineage>
</organism>
<keyword evidence="17" id="KW-1185">Reference proteome</keyword>
<dbReference type="InterPro" id="IPR003439">
    <property type="entry name" value="ABC_transporter-like_ATP-bd"/>
</dbReference>
<dbReference type="SUPFAM" id="SSF90123">
    <property type="entry name" value="ABC transporter transmembrane region"/>
    <property type="match status" value="2"/>
</dbReference>
<comment type="subcellular location">
    <subcellularLocation>
        <location evidence="1">Membrane</location>
        <topology evidence="1">Multi-pass membrane protein</topology>
    </subcellularLocation>
</comment>
<dbReference type="EMBL" id="JXXN02001341">
    <property type="protein sequence ID" value="THD24985.1"/>
    <property type="molecule type" value="Genomic_DNA"/>
</dbReference>
<evidence type="ECO:0000256" key="1">
    <source>
        <dbReference type="ARBA" id="ARBA00004141"/>
    </source>
</evidence>
<dbReference type="FunFam" id="3.40.50.300:FF:000205">
    <property type="entry name" value="ABC transporter B family member 4"/>
    <property type="match status" value="1"/>
</dbReference>
<dbReference type="Proteomes" id="UP000230066">
    <property type="component" value="Unassembled WGS sequence"/>
</dbReference>
<dbReference type="GO" id="GO:0090374">
    <property type="term" value="P:oligopeptide export from mitochondrion"/>
    <property type="evidence" value="ECO:0007669"/>
    <property type="project" value="TreeGrafter"/>
</dbReference>
<feature type="domain" description="ABC transmembrane type-1" evidence="15">
    <location>
        <begin position="687"/>
        <end position="973"/>
    </location>
</feature>
<dbReference type="Gene3D" id="1.20.1560.10">
    <property type="entry name" value="ABC transporter type 1, transmembrane domain"/>
    <property type="match status" value="1"/>
</dbReference>
<evidence type="ECO:0000256" key="9">
    <source>
        <dbReference type="ARBA" id="ARBA00022989"/>
    </source>
</evidence>
<dbReference type="CDD" id="cd03249">
    <property type="entry name" value="ABC_MTABC3_MDL1_MDL2"/>
    <property type="match status" value="2"/>
</dbReference>
<dbReference type="InterPro" id="IPR011527">
    <property type="entry name" value="ABC1_TM_dom"/>
</dbReference>
<keyword evidence="8" id="KW-1278">Translocase</keyword>
<feature type="transmembrane region" description="Helical" evidence="13">
    <location>
        <begin position="159"/>
        <end position="175"/>
    </location>
</feature>
<evidence type="ECO:0000256" key="13">
    <source>
        <dbReference type="SAM" id="Phobius"/>
    </source>
</evidence>
<evidence type="ECO:0000313" key="16">
    <source>
        <dbReference type="EMBL" id="THD24985.1"/>
    </source>
</evidence>
<feature type="transmembrane region" description="Helical" evidence="13">
    <location>
        <begin position="80"/>
        <end position="104"/>
    </location>
</feature>
<dbReference type="PANTHER" id="PTHR43394:SF27">
    <property type="entry name" value="ATP-DEPENDENT TRANSLOCASE ABCB1-LIKE"/>
    <property type="match status" value="1"/>
</dbReference>
<dbReference type="Gene3D" id="3.40.50.300">
    <property type="entry name" value="P-loop containing nucleotide triphosphate hydrolases"/>
    <property type="match status" value="2"/>
</dbReference>
<dbReference type="InterPro" id="IPR003593">
    <property type="entry name" value="AAA+_ATPase"/>
</dbReference>
<dbReference type="CDD" id="cd18578">
    <property type="entry name" value="ABC_6TM_Pgp_ABCB1_D2_like"/>
    <property type="match status" value="1"/>
</dbReference>
<evidence type="ECO:0000256" key="3">
    <source>
        <dbReference type="ARBA" id="ARBA00022448"/>
    </source>
</evidence>
<evidence type="ECO:0000256" key="2">
    <source>
        <dbReference type="ARBA" id="ARBA00007577"/>
    </source>
</evidence>
<dbReference type="InterPro" id="IPR017871">
    <property type="entry name" value="ABC_transporter-like_CS"/>
</dbReference>
<feature type="domain" description="ABC transporter" evidence="14">
    <location>
        <begin position="357"/>
        <end position="593"/>
    </location>
</feature>
<feature type="transmembrane region" description="Helical" evidence="13">
    <location>
        <begin position="683"/>
        <end position="707"/>
    </location>
</feature>
<evidence type="ECO:0000256" key="11">
    <source>
        <dbReference type="ARBA" id="ARBA00023180"/>
    </source>
</evidence>
<comment type="similarity">
    <text evidence="2">Belongs to the ABC transporter superfamily. ABCB family. Multidrug resistance exporter (TC 3.A.1.201) subfamily.</text>
</comment>
<feature type="domain" description="ABC transmembrane type-1" evidence="15">
    <location>
        <begin position="40"/>
        <end position="321"/>
    </location>
</feature>
<evidence type="ECO:0000256" key="5">
    <source>
        <dbReference type="ARBA" id="ARBA00022737"/>
    </source>
</evidence>
<evidence type="ECO:0000256" key="7">
    <source>
        <dbReference type="ARBA" id="ARBA00022840"/>
    </source>
</evidence>
<keyword evidence="4 13" id="KW-0812">Transmembrane</keyword>
<dbReference type="FunFam" id="3.40.50.300:FF:000479">
    <property type="entry name" value="Multidrug resistance protein 1A"/>
    <property type="match status" value="1"/>
</dbReference>
<reference evidence="16" key="1">
    <citation type="submission" date="2019-03" db="EMBL/GenBank/DDBJ databases">
        <title>Improved annotation for the trematode Fasciola hepatica.</title>
        <authorList>
            <person name="Choi Y.-J."/>
            <person name="Martin J."/>
            <person name="Mitreva M."/>
        </authorList>
    </citation>
    <scope>NUCLEOTIDE SEQUENCE [LARGE SCALE GENOMIC DNA]</scope>
</reference>
<dbReference type="PROSITE" id="PS50893">
    <property type="entry name" value="ABC_TRANSPORTER_2"/>
    <property type="match status" value="2"/>
</dbReference>
<feature type="transmembrane region" description="Helical" evidence="13">
    <location>
        <begin position="296"/>
        <end position="315"/>
    </location>
</feature>
<comment type="caution">
    <text evidence="16">The sequence shown here is derived from an EMBL/GenBank/DDBJ whole genome shotgun (WGS) entry which is preliminary data.</text>
</comment>
<feature type="transmembrane region" description="Helical" evidence="13">
    <location>
        <begin position="727"/>
        <end position="754"/>
    </location>
</feature>
<evidence type="ECO:0000259" key="15">
    <source>
        <dbReference type="PROSITE" id="PS50929"/>
    </source>
</evidence>
<name>A0A4E0RE86_FASHE</name>
<feature type="transmembrane region" description="Helical" evidence="13">
    <location>
        <begin position="260"/>
        <end position="284"/>
    </location>
</feature>
<feature type="transmembrane region" description="Helical" evidence="13">
    <location>
        <begin position="808"/>
        <end position="828"/>
    </location>
</feature>
<evidence type="ECO:0000256" key="8">
    <source>
        <dbReference type="ARBA" id="ARBA00022967"/>
    </source>
</evidence>
<keyword evidence="11" id="KW-0325">Glycoprotein</keyword>
<sequence length="1254" mass="137905">MSLTKKPKLFRALKMSKGGPRISFFKLFSHADARDKACIFFGSIFAIASGTGFPLNILIFRSIINEFTGTNFAASVIYDIVGWFAILGACLAVVSFLQSFLFATSAERQSKRIRLKYFKAIMRQDVPWFDEQSTGALMSKLTQNIDNIEEGIGTKFGEFILNISGFFCGIIIAFAVGWKLALVACCMIPLVVIVFALFGFLMKKFTLKELQAYAQASGISGEVFSAIRTVVAFGGEKKELQRYSKELGAAQKVGIQKSTALGGVMGAIGLALFCAAALVFWYGIELLLKEGYRGGSIVTVFVNIIVGSIFLGNALPSMQYFLIAMSSAAEVYGTIDRVPPIDKNKSGKHIPDFAGNIIFKDVDFAYPLRSDAIVLKKFNLELKSGQTVALVGPSGSGKSTVVHMLQRFYDPIGGEIIVEGENIRDLDLKAFRAQLGCVQQEPILFEGTVEDNIRLGKLDATNEEIIEAAKMANAHDFILHLPEGYKTVLAERGAGLSGGQKQRIAIARALIRKPKLLLLDEATSALDTRSERVVQEALDQASAGRTVVVVAHRLTTVRNADLIMVLDKGVIREKGTHDELVEQNGLYAAMLRRQKQTEKQIPEEGETEVETELEGLHNPEEGTKTSEGLVSAVWKIADNDNNAETGPEIVPRASRVSMMIARKMRGIRNSPIFRILKMNRPELCFIIGGCIVSVISGASQTAFSLVYSEMFQIFTYINEPDKMRSQVGLFAGLMVLMGVLRFLSMLGQGFFFGVSGERLTRRVRCKLFEAVMKQEIGWFDRTENQPGVLTVLLATEASKLKSISGAQLGYIVEAIVMVVMSLVITFIYSWQLTLLMLAFYPLFVLTGMIQIQRMSGGNSKKTDITSTRVAQEAIGSDRTLFTLTLEDYFYSRYENSLLHNKKSNLKKIAVYAVLFSLTQAGPMFCFAAAFALGAYLVGRHDIQMLAVFRVFSVQNLTAQSLGRTASYGPESLRAQNASKAILQLLDRNPSIRTDEGSVPQEPFKGHVEFKRIYFSYPTRKTLVVLKNFSHVVNPGETVALVGESGCGKSTLLQLVQRFYDPISVGSDSGIFFDGHNIRQLAPAWVRRQIGIVSQEPNLFDMSIRDNIAYGDNSREVTIDEIIEAARQANIHEFITTLPEGYETSAGQKGSRLSGGQKQRVAIARALLRKPILLLLDEATSALDVESERVVQDALDSAMGSRTCLVVAHRLSTVENADLIVVLQNGQKIEVGAPEALINAKGAFYALHHTENATA</sequence>
<dbReference type="Pfam" id="PF00664">
    <property type="entry name" value="ABC_membrane"/>
    <property type="match status" value="2"/>
</dbReference>
<dbReference type="GO" id="GO:0015421">
    <property type="term" value="F:ABC-type oligopeptide transporter activity"/>
    <property type="evidence" value="ECO:0007669"/>
    <property type="project" value="TreeGrafter"/>
</dbReference>
<keyword evidence="10 13" id="KW-0472">Membrane</keyword>
<feature type="compositionally biased region" description="Acidic residues" evidence="12">
    <location>
        <begin position="603"/>
        <end position="613"/>
    </location>
</feature>
<feature type="transmembrane region" description="Helical" evidence="13">
    <location>
        <begin position="181"/>
        <end position="201"/>
    </location>
</feature>
<accession>A0A4E0RE86</accession>
<dbReference type="GO" id="GO:0005524">
    <property type="term" value="F:ATP binding"/>
    <property type="evidence" value="ECO:0007669"/>
    <property type="project" value="UniProtKB-KW"/>
</dbReference>
<proteinExistence type="inferred from homology"/>
<evidence type="ECO:0000256" key="4">
    <source>
        <dbReference type="ARBA" id="ARBA00022692"/>
    </source>
</evidence>
<feature type="transmembrane region" description="Helical" evidence="13">
    <location>
        <begin position="908"/>
        <end position="937"/>
    </location>
</feature>
<evidence type="ECO:0000256" key="6">
    <source>
        <dbReference type="ARBA" id="ARBA00022741"/>
    </source>
</evidence>
<keyword evidence="6" id="KW-0547">Nucleotide-binding</keyword>
<feature type="compositionally biased region" description="Basic and acidic residues" evidence="12">
    <location>
        <begin position="614"/>
        <end position="624"/>
    </location>
</feature>